<dbReference type="PROSITE" id="PS50181">
    <property type="entry name" value="FBOX"/>
    <property type="match status" value="1"/>
</dbReference>
<dbReference type="Proteomes" id="UP000694864">
    <property type="component" value="Chromosome 9"/>
</dbReference>
<evidence type="ECO:0000259" key="1">
    <source>
        <dbReference type="PROSITE" id="PS50181"/>
    </source>
</evidence>
<dbReference type="Pfam" id="PF08268">
    <property type="entry name" value="FBA_3"/>
    <property type="match status" value="1"/>
</dbReference>
<proteinExistence type="predicted"/>
<dbReference type="NCBIfam" id="TIGR01640">
    <property type="entry name" value="F_box_assoc_1"/>
    <property type="match status" value="1"/>
</dbReference>
<reference evidence="3" key="2">
    <citation type="submission" date="2025-08" db="UniProtKB">
        <authorList>
            <consortium name="RefSeq"/>
        </authorList>
    </citation>
    <scope>IDENTIFICATION</scope>
    <source>
        <tissue evidence="3">Leaf</tissue>
    </source>
</reference>
<dbReference type="SUPFAM" id="SSF81383">
    <property type="entry name" value="F-box domain"/>
    <property type="match status" value="1"/>
</dbReference>
<reference evidence="2" key="1">
    <citation type="journal article" date="2014" name="Nat. Commun.">
        <title>The emerging biofuel crop Camelina sativa retains a highly undifferentiated hexaploid genome structure.</title>
        <authorList>
            <person name="Kagale S."/>
            <person name="Koh C."/>
            <person name="Nixon J."/>
            <person name="Bollina V."/>
            <person name="Clarke W.E."/>
            <person name="Tuteja R."/>
            <person name="Spillane C."/>
            <person name="Robinson S.J."/>
            <person name="Links M.G."/>
            <person name="Clarke C."/>
            <person name="Higgins E.E."/>
            <person name="Huebert T."/>
            <person name="Sharpe A.G."/>
            <person name="Parkin I.A."/>
        </authorList>
    </citation>
    <scope>NUCLEOTIDE SEQUENCE [LARGE SCALE GENOMIC DNA]</scope>
    <source>
        <strain evidence="2">cv. DH55</strain>
    </source>
</reference>
<protein>
    <submittedName>
        <fullName evidence="3">F-box protein At1g76830</fullName>
    </submittedName>
</protein>
<evidence type="ECO:0000313" key="3">
    <source>
        <dbReference type="RefSeq" id="XP_010428750.1"/>
    </source>
</evidence>
<accession>A0ABM0TN15</accession>
<dbReference type="Pfam" id="PF00646">
    <property type="entry name" value="F-box"/>
    <property type="match status" value="1"/>
</dbReference>
<dbReference type="PANTHER" id="PTHR31111:SF138">
    <property type="entry name" value="F-BOX ASSOCIATED DOMAIN-CONTAINING PROTEIN"/>
    <property type="match status" value="1"/>
</dbReference>
<dbReference type="InterPro" id="IPR036047">
    <property type="entry name" value="F-box-like_dom_sf"/>
</dbReference>
<dbReference type="RefSeq" id="XP_010428750.1">
    <property type="nucleotide sequence ID" value="XM_010430448.1"/>
</dbReference>
<name>A0ABM0TN15_CAMSA</name>
<feature type="domain" description="F-box" evidence="1">
    <location>
        <begin position="3"/>
        <end position="48"/>
    </location>
</feature>
<dbReference type="InterPro" id="IPR001810">
    <property type="entry name" value="F-box_dom"/>
</dbReference>
<dbReference type="GeneID" id="104713350"/>
<keyword evidence="2" id="KW-1185">Reference proteome</keyword>
<dbReference type="InterPro" id="IPR017451">
    <property type="entry name" value="F-box-assoc_interact_dom"/>
</dbReference>
<dbReference type="InterPro" id="IPR013187">
    <property type="entry name" value="F-box-assoc_dom_typ3"/>
</dbReference>
<gene>
    <name evidence="3" type="primary">LOC104713350</name>
</gene>
<evidence type="ECO:0000313" key="2">
    <source>
        <dbReference type="Proteomes" id="UP000694864"/>
    </source>
</evidence>
<dbReference type="PANTHER" id="PTHR31111">
    <property type="entry name" value="BNAA05G37150D PROTEIN-RELATED"/>
    <property type="match status" value="1"/>
</dbReference>
<sequence>MEGITFESLPQEIRNEILIRLSPNTLVKCISVSKKLAATIRTKSFKELYLTRSMGRPRELFATIDDKDATTPSEYQVLFRSLHQDQISGEQRHMISISLQGEFMFSPPVRGLVCLQEKNKNRVVICNPGTMKFLDLPMVEADETTKITTQFGYDEGEDEFKVLCTKTKPKTPWENEYLVLTVGVGPGDQEPWRRLVCNVPHTPVHHGVCDRGVLYYRATKSDKSNIIMSFDVRNETFRLIPSPQDVDLNKGFWRFVNYDGKPALVVDETNEFVYEPSGGDAYLEMWELHGYSRWSKNSILIRNWRGYAEDEIKHVYRFRGTTRTKQLVFATIMVNEEGSLVVIYYDIPTETFTRSMVQLLGGGDDEFRFVDTFVHHVDSPMLI</sequence>
<organism evidence="2 3">
    <name type="scientific">Camelina sativa</name>
    <name type="common">False flax</name>
    <name type="synonym">Myagrum sativum</name>
    <dbReference type="NCBI Taxonomy" id="90675"/>
    <lineage>
        <taxon>Eukaryota</taxon>
        <taxon>Viridiplantae</taxon>
        <taxon>Streptophyta</taxon>
        <taxon>Embryophyta</taxon>
        <taxon>Tracheophyta</taxon>
        <taxon>Spermatophyta</taxon>
        <taxon>Magnoliopsida</taxon>
        <taxon>eudicotyledons</taxon>
        <taxon>Gunneridae</taxon>
        <taxon>Pentapetalae</taxon>
        <taxon>rosids</taxon>
        <taxon>malvids</taxon>
        <taxon>Brassicales</taxon>
        <taxon>Brassicaceae</taxon>
        <taxon>Camelineae</taxon>
        <taxon>Camelina</taxon>
    </lineage>
</organism>